<dbReference type="EMBL" id="SRLO01000936">
    <property type="protein sequence ID" value="TNN43938.1"/>
    <property type="molecule type" value="Genomic_DNA"/>
</dbReference>
<evidence type="ECO:0000313" key="3">
    <source>
        <dbReference type="Proteomes" id="UP000314294"/>
    </source>
</evidence>
<feature type="region of interest" description="Disordered" evidence="1">
    <location>
        <begin position="59"/>
        <end position="133"/>
    </location>
</feature>
<keyword evidence="3" id="KW-1185">Reference proteome</keyword>
<protein>
    <submittedName>
        <fullName evidence="2">Uncharacterized protein</fullName>
    </submittedName>
</protein>
<reference evidence="2 3" key="1">
    <citation type="submission" date="2019-03" db="EMBL/GenBank/DDBJ databases">
        <title>First draft genome of Liparis tanakae, snailfish: a comprehensive survey of snailfish specific genes.</title>
        <authorList>
            <person name="Kim W."/>
            <person name="Song I."/>
            <person name="Jeong J.-H."/>
            <person name="Kim D."/>
            <person name="Kim S."/>
            <person name="Ryu S."/>
            <person name="Song J.Y."/>
            <person name="Lee S.K."/>
        </authorList>
    </citation>
    <scope>NUCLEOTIDE SEQUENCE [LARGE SCALE GENOMIC DNA]</scope>
    <source>
        <tissue evidence="2">Muscle</tissue>
    </source>
</reference>
<dbReference type="Proteomes" id="UP000314294">
    <property type="component" value="Unassembled WGS sequence"/>
</dbReference>
<sequence length="145" mass="15577">MDLLEFLMSKCKTRSAIVLLAGVGPSQAALRRTGSSCRCPGGATLLPAPLACLYSPVKLWKRAPPPPPPPPPQQQREPGAARRTPRAALKAQRPAAPSLCRHSPGVVGSPGGREKRPQRRGSARRVGAQQEAPRLFLRKQYHVVA</sequence>
<name>A0A4Z2FS03_9TELE</name>
<feature type="compositionally biased region" description="Pro residues" evidence="1">
    <location>
        <begin position="63"/>
        <end position="73"/>
    </location>
</feature>
<gene>
    <name evidence="2" type="ORF">EYF80_045875</name>
</gene>
<proteinExistence type="predicted"/>
<organism evidence="2 3">
    <name type="scientific">Liparis tanakae</name>
    <name type="common">Tanaka's snailfish</name>
    <dbReference type="NCBI Taxonomy" id="230148"/>
    <lineage>
        <taxon>Eukaryota</taxon>
        <taxon>Metazoa</taxon>
        <taxon>Chordata</taxon>
        <taxon>Craniata</taxon>
        <taxon>Vertebrata</taxon>
        <taxon>Euteleostomi</taxon>
        <taxon>Actinopterygii</taxon>
        <taxon>Neopterygii</taxon>
        <taxon>Teleostei</taxon>
        <taxon>Neoteleostei</taxon>
        <taxon>Acanthomorphata</taxon>
        <taxon>Eupercaria</taxon>
        <taxon>Perciformes</taxon>
        <taxon>Cottioidei</taxon>
        <taxon>Cottales</taxon>
        <taxon>Liparidae</taxon>
        <taxon>Liparis</taxon>
    </lineage>
</organism>
<evidence type="ECO:0000313" key="2">
    <source>
        <dbReference type="EMBL" id="TNN43938.1"/>
    </source>
</evidence>
<accession>A0A4Z2FS03</accession>
<dbReference type="AlphaFoldDB" id="A0A4Z2FS03"/>
<evidence type="ECO:0000256" key="1">
    <source>
        <dbReference type="SAM" id="MobiDB-lite"/>
    </source>
</evidence>
<comment type="caution">
    <text evidence="2">The sequence shown here is derived from an EMBL/GenBank/DDBJ whole genome shotgun (WGS) entry which is preliminary data.</text>
</comment>